<name>A0ABW0KVE9_9BACT</name>
<comment type="caution">
    <text evidence="3">The sequence shown here is derived from an EMBL/GenBank/DDBJ whole genome shotgun (WGS) entry which is preliminary data.</text>
</comment>
<dbReference type="Pfam" id="PF00892">
    <property type="entry name" value="EamA"/>
    <property type="match status" value="1"/>
</dbReference>
<dbReference type="EMBL" id="JBHSMQ010000006">
    <property type="protein sequence ID" value="MFC5456677.1"/>
    <property type="molecule type" value="Genomic_DNA"/>
</dbReference>
<feature type="transmembrane region" description="Helical" evidence="1">
    <location>
        <begin position="37"/>
        <end position="54"/>
    </location>
</feature>
<dbReference type="InterPro" id="IPR000620">
    <property type="entry name" value="EamA_dom"/>
</dbReference>
<dbReference type="PANTHER" id="PTHR22911">
    <property type="entry name" value="ACYL-MALONYL CONDENSING ENZYME-RELATED"/>
    <property type="match status" value="1"/>
</dbReference>
<reference evidence="4" key="1">
    <citation type="journal article" date="2019" name="Int. J. Syst. Evol. Microbiol.">
        <title>The Global Catalogue of Microorganisms (GCM) 10K type strain sequencing project: providing services to taxonomists for standard genome sequencing and annotation.</title>
        <authorList>
            <consortium name="The Broad Institute Genomics Platform"/>
            <consortium name="The Broad Institute Genome Sequencing Center for Infectious Disease"/>
            <person name="Wu L."/>
            <person name="Ma J."/>
        </authorList>
    </citation>
    <scope>NUCLEOTIDE SEQUENCE [LARGE SCALE GENOMIC DNA]</scope>
    <source>
        <strain evidence="4">CGMCC 4.1469</strain>
    </source>
</reference>
<organism evidence="3 4">
    <name type="scientific">Prosthecobacter fluviatilis</name>
    <dbReference type="NCBI Taxonomy" id="445931"/>
    <lineage>
        <taxon>Bacteria</taxon>
        <taxon>Pseudomonadati</taxon>
        <taxon>Verrucomicrobiota</taxon>
        <taxon>Verrucomicrobiia</taxon>
        <taxon>Verrucomicrobiales</taxon>
        <taxon>Verrucomicrobiaceae</taxon>
        <taxon>Prosthecobacter</taxon>
    </lineage>
</organism>
<evidence type="ECO:0000256" key="1">
    <source>
        <dbReference type="SAM" id="Phobius"/>
    </source>
</evidence>
<feature type="transmembrane region" description="Helical" evidence="1">
    <location>
        <begin position="121"/>
        <end position="138"/>
    </location>
</feature>
<accession>A0ABW0KVE9</accession>
<feature type="transmembrane region" description="Helical" evidence="1">
    <location>
        <begin position="209"/>
        <end position="229"/>
    </location>
</feature>
<dbReference type="Proteomes" id="UP001596052">
    <property type="component" value="Unassembled WGS sequence"/>
</dbReference>
<dbReference type="RefSeq" id="WP_377169154.1">
    <property type="nucleotide sequence ID" value="NZ_JBHSMQ010000006.1"/>
</dbReference>
<dbReference type="SUPFAM" id="SSF103481">
    <property type="entry name" value="Multidrug resistance efflux transporter EmrE"/>
    <property type="match status" value="1"/>
</dbReference>
<dbReference type="InterPro" id="IPR037185">
    <property type="entry name" value="EmrE-like"/>
</dbReference>
<evidence type="ECO:0000313" key="4">
    <source>
        <dbReference type="Proteomes" id="UP001596052"/>
    </source>
</evidence>
<feature type="domain" description="EamA" evidence="2">
    <location>
        <begin position="146"/>
        <end position="281"/>
    </location>
</feature>
<evidence type="ECO:0000313" key="3">
    <source>
        <dbReference type="EMBL" id="MFC5456677.1"/>
    </source>
</evidence>
<keyword evidence="4" id="KW-1185">Reference proteome</keyword>
<feature type="transmembrane region" description="Helical" evidence="1">
    <location>
        <begin position="177"/>
        <end position="197"/>
    </location>
</feature>
<keyword evidence="1" id="KW-1133">Transmembrane helix</keyword>
<dbReference type="PANTHER" id="PTHR22911:SF79">
    <property type="entry name" value="MOBA-LIKE NTP TRANSFERASE DOMAIN-CONTAINING PROTEIN"/>
    <property type="match status" value="1"/>
</dbReference>
<feature type="transmembrane region" description="Helical" evidence="1">
    <location>
        <begin position="12"/>
        <end position="31"/>
    </location>
</feature>
<feature type="transmembrane region" description="Helical" evidence="1">
    <location>
        <begin position="91"/>
        <end position="109"/>
    </location>
</feature>
<feature type="transmembrane region" description="Helical" evidence="1">
    <location>
        <begin position="236"/>
        <end position="260"/>
    </location>
</feature>
<feature type="transmembrane region" description="Helical" evidence="1">
    <location>
        <begin position="66"/>
        <end position="85"/>
    </location>
</feature>
<keyword evidence="1" id="KW-0472">Membrane</keyword>
<feature type="transmembrane region" description="Helical" evidence="1">
    <location>
        <begin position="144"/>
        <end position="165"/>
    </location>
</feature>
<proteinExistence type="predicted"/>
<gene>
    <name evidence="3" type="ORF">ACFQDI_17560</name>
</gene>
<keyword evidence="1" id="KW-0812">Transmembrane</keyword>
<sequence>MSRSNVRNYIQLHLVVLAWGLTAILGKLIVLPPVDVVFWRTALAVICFAVLTRFRRCSFWVSYRRGLAMLGVGVILGLHWVLFFWSARLATASVCLAAMPTAMLWCSLIEPLIDGSRRWRLAELLVGAVMVGAVWFIYQVEFRHWLGFSVAIAAAVLAAFFATLSKQQVARDTDWSVIGLYQMGGACIAALLSRPFLEGGFMPTMPDAASALWLGVLALVCTVAAYAGFMDVLRRVSVFTVNVVYNMEPVYGILLAALVFGQAEHMSAGFYLGASVIVAVVLALPWIRRWVEA</sequence>
<protein>
    <submittedName>
        <fullName evidence="3">DMT family transporter</fullName>
    </submittedName>
</protein>
<feature type="transmembrane region" description="Helical" evidence="1">
    <location>
        <begin position="266"/>
        <end position="287"/>
    </location>
</feature>
<evidence type="ECO:0000259" key="2">
    <source>
        <dbReference type="Pfam" id="PF00892"/>
    </source>
</evidence>